<comment type="caution">
    <text evidence="1">The sequence shown here is derived from an EMBL/GenBank/DDBJ whole genome shotgun (WGS) entry which is preliminary data.</text>
</comment>
<dbReference type="AlphaFoldDB" id="A0A928UXL9"/>
<evidence type="ECO:0000313" key="2">
    <source>
        <dbReference type="Proteomes" id="UP000616201"/>
    </source>
</evidence>
<organism evidence="1 2">
    <name type="scientific">Sphingobacterium hungaricum</name>
    <dbReference type="NCBI Taxonomy" id="2082723"/>
    <lineage>
        <taxon>Bacteria</taxon>
        <taxon>Pseudomonadati</taxon>
        <taxon>Bacteroidota</taxon>
        <taxon>Sphingobacteriia</taxon>
        <taxon>Sphingobacteriales</taxon>
        <taxon>Sphingobacteriaceae</taxon>
        <taxon>Sphingobacterium</taxon>
    </lineage>
</organism>
<dbReference type="EMBL" id="PRDK01000002">
    <property type="protein sequence ID" value="MBE8712652.1"/>
    <property type="molecule type" value="Genomic_DNA"/>
</dbReference>
<gene>
    <name evidence="1" type="ORF">C4F49_03010</name>
</gene>
<name>A0A928UXL9_9SPHI</name>
<reference evidence="1" key="1">
    <citation type="submission" date="2018-02" db="EMBL/GenBank/DDBJ databases">
        <authorList>
            <person name="Vasarhelyi B.M."/>
            <person name="Deshmukh S."/>
            <person name="Balint B."/>
            <person name="Kukolya J."/>
        </authorList>
    </citation>
    <scope>NUCLEOTIDE SEQUENCE</scope>
    <source>
        <strain evidence="1">KB22</strain>
    </source>
</reference>
<keyword evidence="2" id="KW-1185">Reference proteome</keyword>
<sequence>MKSTVLCYKNNGIYTLPFFKNAESVRLSVIKFTLSEFVILVFANKGIKYANFLFENQGK</sequence>
<protein>
    <submittedName>
        <fullName evidence="1">Uncharacterized protein</fullName>
    </submittedName>
</protein>
<proteinExistence type="predicted"/>
<accession>A0A928UXL9</accession>
<dbReference type="Proteomes" id="UP000616201">
    <property type="component" value="Unassembled WGS sequence"/>
</dbReference>
<evidence type="ECO:0000313" key="1">
    <source>
        <dbReference type="EMBL" id="MBE8712652.1"/>
    </source>
</evidence>